<evidence type="ECO:0000313" key="2">
    <source>
        <dbReference type="EMBL" id="GJD97523.1"/>
    </source>
</evidence>
<name>A0ABQ4S315_9HYPH</name>
<gene>
    <name evidence="2" type="ORF">OCOJLMKI_4755</name>
</gene>
<proteinExistence type="predicted"/>
<evidence type="ECO:0000313" key="3">
    <source>
        <dbReference type="Proteomes" id="UP001055125"/>
    </source>
</evidence>
<evidence type="ECO:0000256" key="1">
    <source>
        <dbReference type="SAM" id="MobiDB-lite"/>
    </source>
</evidence>
<evidence type="ECO:0008006" key="4">
    <source>
        <dbReference type="Google" id="ProtNLM"/>
    </source>
</evidence>
<sequence length="77" mass="8156">MAFPSTSPTAILDEGRGARYRGDPESANPHPQGSEEHALWLRGWQVPDGSQAEAESPEREATAAGRAGTAREGPGRD</sequence>
<comment type="caution">
    <text evidence="2">The sequence shown here is derived from an EMBL/GenBank/DDBJ whole genome shotgun (WGS) entry which is preliminary data.</text>
</comment>
<dbReference type="EMBL" id="BPQP01000089">
    <property type="protein sequence ID" value="GJD97523.1"/>
    <property type="molecule type" value="Genomic_DNA"/>
</dbReference>
<accession>A0ABQ4S315</accession>
<dbReference type="Proteomes" id="UP001055125">
    <property type="component" value="Unassembled WGS sequence"/>
</dbReference>
<feature type="region of interest" description="Disordered" evidence="1">
    <location>
        <begin position="1"/>
        <end position="77"/>
    </location>
</feature>
<organism evidence="2 3">
    <name type="scientific">Methylobacterium iners</name>
    <dbReference type="NCBI Taxonomy" id="418707"/>
    <lineage>
        <taxon>Bacteria</taxon>
        <taxon>Pseudomonadati</taxon>
        <taxon>Pseudomonadota</taxon>
        <taxon>Alphaproteobacteria</taxon>
        <taxon>Hyphomicrobiales</taxon>
        <taxon>Methylobacteriaceae</taxon>
        <taxon>Methylobacterium</taxon>
    </lineage>
</organism>
<dbReference type="RefSeq" id="WP_238246576.1">
    <property type="nucleotide sequence ID" value="NZ_BPQP01000089.1"/>
</dbReference>
<keyword evidence="3" id="KW-1185">Reference proteome</keyword>
<reference evidence="2" key="1">
    <citation type="journal article" date="2021" name="Front. Microbiol.">
        <title>Comprehensive Comparative Genomics and Phenotyping of Methylobacterium Species.</title>
        <authorList>
            <person name="Alessa O."/>
            <person name="Ogura Y."/>
            <person name="Fujitani Y."/>
            <person name="Takami H."/>
            <person name="Hayashi T."/>
            <person name="Sahin N."/>
            <person name="Tani A."/>
        </authorList>
    </citation>
    <scope>NUCLEOTIDE SEQUENCE</scope>
    <source>
        <strain evidence="2">DSM 19015</strain>
    </source>
</reference>
<feature type="compositionally biased region" description="Basic and acidic residues" evidence="1">
    <location>
        <begin position="13"/>
        <end position="24"/>
    </location>
</feature>
<reference evidence="2" key="2">
    <citation type="submission" date="2021-08" db="EMBL/GenBank/DDBJ databases">
        <authorList>
            <person name="Tani A."/>
            <person name="Ola A."/>
            <person name="Ogura Y."/>
            <person name="Katsura K."/>
            <person name="Hayashi T."/>
        </authorList>
    </citation>
    <scope>NUCLEOTIDE SEQUENCE</scope>
    <source>
        <strain evidence="2">DSM 19015</strain>
    </source>
</reference>
<feature type="compositionally biased region" description="Low complexity" evidence="1">
    <location>
        <begin position="62"/>
        <end position="77"/>
    </location>
</feature>
<protein>
    <recommendedName>
        <fullName evidence="4">Ribosome modulation factor</fullName>
    </recommendedName>
</protein>